<dbReference type="PANTHER" id="PTHR30329">
    <property type="entry name" value="STATOR ELEMENT OF FLAGELLAR MOTOR COMPLEX"/>
    <property type="match status" value="1"/>
</dbReference>
<evidence type="ECO:0000313" key="5">
    <source>
        <dbReference type="Proteomes" id="UP001138686"/>
    </source>
</evidence>
<evidence type="ECO:0000256" key="1">
    <source>
        <dbReference type="PROSITE-ProRule" id="PRU00473"/>
    </source>
</evidence>
<feature type="signal peptide" evidence="2">
    <location>
        <begin position="1"/>
        <end position="24"/>
    </location>
</feature>
<protein>
    <submittedName>
        <fullName evidence="4">OmpA family protein</fullName>
    </submittedName>
</protein>
<dbReference type="PANTHER" id="PTHR30329:SF21">
    <property type="entry name" value="LIPOPROTEIN YIAD-RELATED"/>
    <property type="match status" value="1"/>
</dbReference>
<dbReference type="RefSeq" id="WP_219053591.1">
    <property type="nucleotide sequence ID" value="NZ_JAHWDP010000008.1"/>
</dbReference>
<keyword evidence="5" id="KW-1185">Reference proteome</keyword>
<evidence type="ECO:0000259" key="3">
    <source>
        <dbReference type="PROSITE" id="PS51123"/>
    </source>
</evidence>
<evidence type="ECO:0000256" key="2">
    <source>
        <dbReference type="SAM" id="SignalP"/>
    </source>
</evidence>
<dbReference type="InterPro" id="IPR006665">
    <property type="entry name" value="OmpA-like"/>
</dbReference>
<dbReference type="EMBL" id="JAHWDP010000008">
    <property type="protein sequence ID" value="MBW2939065.1"/>
    <property type="molecule type" value="Genomic_DNA"/>
</dbReference>
<dbReference type="PROSITE" id="PS51123">
    <property type="entry name" value="OMPA_2"/>
    <property type="match status" value="1"/>
</dbReference>
<feature type="chain" id="PRO_5040912738" evidence="2">
    <location>
        <begin position="25"/>
        <end position="668"/>
    </location>
</feature>
<keyword evidence="1" id="KW-0472">Membrane</keyword>
<sequence length="668" mass="75326">MNTSTKKYFLFALTFMFFCSISFAQEEKGSSLKETKKVKGENTKEAKGDEHYSNYAFMDARAAYEKAVESGYRSVNILSKLGDSYYFNGEYEDAAKWYGALFSFSEDINKEYLYRYAQSLKTIGKYATADRIMERLNEKASKDDRATLFSEERNYLKLIELQSGRFNVFTVPFNSKLSDFGPTLNGGEIIFTSNRETRTASQRLHDWNDQPFSELYAILASEEGEPRRYRSNINTRYHESTAVFTKDGQTMYFTRNNFTNKKRKKDGQGITNLKLYKSTRTEKGWGEAKELPFNSDNYSVAHPALSADEKALIFASDMPGGEGSSDLYKVSIDGDSYGEPVNLGDAVNTEGRETFPFIDTNGDLYFASDGHVGLGGLDIYVSELSEEGNYDKGFNIGAPVNSRNDDFSFVINSSTGLGYFSSNRPGGLGEDDIYSFEQTAQLIKNCHQSLSGEVRDQETDDLIVDAKVVLLDSDNNVLEETKSNNKGEFWFDVIECSTGYAIRASKPDFSTSEKSFVTTGEYESEIKKTLYLASEKDKEIREAKVGQDLGVLLNLNPIYFDLAESYIRPDAQLELNKVVEAMLRFPKLKIDVRSHTDSRASDAFNFKLSDARAKSTVHYIVSRGIDSSRITGRGYGESQLMNRCADGVPCSEVDHQLNRRSEFIILEK</sequence>
<dbReference type="AlphaFoldDB" id="A0A9X1JWN7"/>
<feature type="domain" description="OmpA-like" evidence="3">
    <location>
        <begin position="547"/>
        <end position="668"/>
    </location>
</feature>
<dbReference type="CDD" id="cd07185">
    <property type="entry name" value="OmpA_C-like"/>
    <property type="match status" value="1"/>
</dbReference>
<dbReference type="InterPro" id="IPR011659">
    <property type="entry name" value="WD40"/>
</dbReference>
<proteinExistence type="predicted"/>
<reference evidence="4" key="1">
    <citation type="submission" date="2021-07" db="EMBL/GenBank/DDBJ databases">
        <title>Aureisphaera sp. CAU 1614 isolated from sea sediment.</title>
        <authorList>
            <person name="Kim W."/>
        </authorList>
    </citation>
    <scope>NUCLEOTIDE SEQUENCE</scope>
    <source>
        <strain evidence="4">CAU 1614</strain>
    </source>
</reference>
<dbReference type="Pfam" id="PF00691">
    <property type="entry name" value="OmpA"/>
    <property type="match status" value="1"/>
</dbReference>
<gene>
    <name evidence="4" type="ORF">KXJ69_13195</name>
</gene>
<dbReference type="Pfam" id="PF13620">
    <property type="entry name" value="CarboxypepD_reg"/>
    <property type="match status" value="1"/>
</dbReference>
<evidence type="ECO:0000313" key="4">
    <source>
        <dbReference type="EMBL" id="MBW2939065.1"/>
    </source>
</evidence>
<keyword evidence="2" id="KW-0732">Signal</keyword>
<dbReference type="Proteomes" id="UP001138686">
    <property type="component" value="Unassembled WGS sequence"/>
</dbReference>
<dbReference type="GO" id="GO:0016020">
    <property type="term" value="C:membrane"/>
    <property type="evidence" value="ECO:0007669"/>
    <property type="project" value="UniProtKB-UniRule"/>
</dbReference>
<organism evidence="4 5">
    <name type="scientific">Halomarinibacterium sedimenti</name>
    <dbReference type="NCBI Taxonomy" id="2857106"/>
    <lineage>
        <taxon>Bacteria</taxon>
        <taxon>Pseudomonadati</taxon>
        <taxon>Bacteroidota</taxon>
        <taxon>Flavobacteriia</taxon>
        <taxon>Flavobacteriales</taxon>
        <taxon>Flavobacteriaceae</taxon>
        <taxon>Halomarinibacterium</taxon>
    </lineage>
</organism>
<dbReference type="Pfam" id="PF07676">
    <property type="entry name" value="PD40"/>
    <property type="match status" value="2"/>
</dbReference>
<name>A0A9X1JWN7_9FLAO</name>
<accession>A0A9X1JWN7</accession>
<dbReference type="InterPro" id="IPR050330">
    <property type="entry name" value="Bact_OuterMem_StrucFunc"/>
</dbReference>
<comment type="caution">
    <text evidence="4">The sequence shown here is derived from an EMBL/GenBank/DDBJ whole genome shotgun (WGS) entry which is preliminary data.</text>
</comment>